<keyword evidence="3" id="KW-1185">Reference proteome</keyword>
<accession>A0ABR0KJX0</accession>
<dbReference type="Proteomes" id="UP001345013">
    <property type="component" value="Unassembled WGS sequence"/>
</dbReference>
<organism evidence="2 3">
    <name type="scientific">Lithohypha guttulata</name>
    <dbReference type="NCBI Taxonomy" id="1690604"/>
    <lineage>
        <taxon>Eukaryota</taxon>
        <taxon>Fungi</taxon>
        <taxon>Dikarya</taxon>
        <taxon>Ascomycota</taxon>
        <taxon>Pezizomycotina</taxon>
        <taxon>Eurotiomycetes</taxon>
        <taxon>Chaetothyriomycetidae</taxon>
        <taxon>Chaetothyriales</taxon>
        <taxon>Trichomeriaceae</taxon>
        <taxon>Lithohypha</taxon>
    </lineage>
</organism>
<evidence type="ECO:0008006" key="4">
    <source>
        <dbReference type="Google" id="ProtNLM"/>
    </source>
</evidence>
<dbReference type="SUPFAM" id="SSF54495">
    <property type="entry name" value="UBC-like"/>
    <property type="match status" value="1"/>
</dbReference>
<protein>
    <recommendedName>
        <fullName evidence="4">UBC core domain-containing protein</fullName>
    </recommendedName>
</protein>
<sequence>MSRRHIPVSRASKPSVLRFEIAFPPTYPDAGPSINFSTELFHPLLVPLTTYTFAAGALDPNATLNSSETERLKPGSFNLREAFPIWYANKSDRRSAWSSSIGSGPFAESVSTRDRVLPAHAEMKEDVTKKETQTLQAVLQYVKQAFEDVQFLDSLPPRAAVNANAWHAWRAHRGLPKLGSRSTSPASAESGRTPLSPRLDPGDWNWDGVWESRVKNGIEESMSDAVLFGSKSNRPATSTSGPIKFGKNDDVKTQEIQSGMLRALGMEAI</sequence>
<feature type="compositionally biased region" description="Polar residues" evidence="1">
    <location>
        <begin position="230"/>
        <end position="241"/>
    </location>
</feature>
<feature type="region of interest" description="Disordered" evidence="1">
    <location>
        <begin position="177"/>
        <end position="200"/>
    </location>
</feature>
<reference evidence="2 3" key="1">
    <citation type="submission" date="2023-08" db="EMBL/GenBank/DDBJ databases">
        <title>Black Yeasts Isolated from many extreme environments.</title>
        <authorList>
            <person name="Coleine C."/>
            <person name="Stajich J.E."/>
            <person name="Selbmann L."/>
        </authorList>
    </citation>
    <scope>NUCLEOTIDE SEQUENCE [LARGE SCALE GENOMIC DNA]</scope>
    <source>
        <strain evidence="2 3">CCFEE 5885</strain>
    </source>
</reference>
<evidence type="ECO:0000313" key="3">
    <source>
        <dbReference type="Proteomes" id="UP001345013"/>
    </source>
</evidence>
<dbReference type="InterPro" id="IPR016135">
    <property type="entry name" value="UBQ-conjugating_enzyme/RWD"/>
</dbReference>
<comment type="caution">
    <text evidence="2">The sequence shown here is derived from an EMBL/GenBank/DDBJ whole genome shotgun (WGS) entry which is preliminary data.</text>
</comment>
<evidence type="ECO:0000313" key="2">
    <source>
        <dbReference type="EMBL" id="KAK5098633.1"/>
    </source>
</evidence>
<feature type="region of interest" description="Disordered" evidence="1">
    <location>
        <begin position="229"/>
        <end position="251"/>
    </location>
</feature>
<evidence type="ECO:0000256" key="1">
    <source>
        <dbReference type="SAM" id="MobiDB-lite"/>
    </source>
</evidence>
<proteinExistence type="predicted"/>
<gene>
    <name evidence="2" type="ORF">LTR24_001738</name>
</gene>
<dbReference type="EMBL" id="JAVRRG010000013">
    <property type="protein sequence ID" value="KAK5098633.1"/>
    <property type="molecule type" value="Genomic_DNA"/>
</dbReference>
<dbReference type="Gene3D" id="3.10.110.10">
    <property type="entry name" value="Ubiquitin Conjugating Enzyme"/>
    <property type="match status" value="1"/>
</dbReference>
<name>A0ABR0KJX0_9EURO</name>